<evidence type="ECO:0000313" key="2">
    <source>
        <dbReference type="Proteomes" id="UP000487117"/>
    </source>
</evidence>
<organism evidence="1 2">
    <name type="scientific">Stenotrophomonas maltophilia</name>
    <name type="common">Pseudomonas maltophilia</name>
    <name type="synonym">Xanthomonas maltophilia</name>
    <dbReference type="NCBI Taxonomy" id="40324"/>
    <lineage>
        <taxon>Bacteria</taxon>
        <taxon>Pseudomonadati</taxon>
        <taxon>Pseudomonadota</taxon>
        <taxon>Gammaproteobacteria</taxon>
        <taxon>Lysobacterales</taxon>
        <taxon>Lysobacteraceae</taxon>
        <taxon>Stenotrophomonas</taxon>
        <taxon>Stenotrophomonas maltophilia group</taxon>
    </lineage>
</organism>
<comment type="caution">
    <text evidence="1">The sequence shown here is derived from an EMBL/GenBank/DDBJ whole genome shotgun (WGS) entry which is preliminary data.</text>
</comment>
<dbReference type="Proteomes" id="UP000487117">
    <property type="component" value="Unassembled WGS sequence"/>
</dbReference>
<protein>
    <recommendedName>
        <fullName evidence="3">Beta-lactamase-related domain-containing protein</fullName>
    </recommendedName>
</protein>
<reference evidence="2" key="1">
    <citation type="journal article" date="2020" name="MBio">
        <title>Horizontal gene transfer to a defensive symbiont with a reduced genome amongst a multipartite beetle microbiome.</title>
        <authorList>
            <person name="Waterworth S.C."/>
            <person name="Florez L.V."/>
            <person name="Rees E.R."/>
            <person name="Hertweck C."/>
            <person name="Kaltenpoth M."/>
            <person name="Kwan J.C."/>
        </authorList>
    </citation>
    <scope>NUCLEOTIDE SEQUENCE [LARGE SCALE GENOMIC DNA]</scope>
</reference>
<proteinExistence type="predicted"/>
<evidence type="ECO:0008006" key="3">
    <source>
        <dbReference type="Google" id="ProtNLM"/>
    </source>
</evidence>
<accession>A0A7V8FHH0</accession>
<name>A0A7V8FHH0_STEMA</name>
<evidence type="ECO:0000313" key="1">
    <source>
        <dbReference type="EMBL" id="KAF1015844.1"/>
    </source>
</evidence>
<dbReference type="AlphaFoldDB" id="A0A7V8FHH0"/>
<dbReference type="EMBL" id="WNDS01000002">
    <property type="protein sequence ID" value="KAF1015844.1"/>
    <property type="molecule type" value="Genomic_DNA"/>
</dbReference>
<sequence>MSGNGGNYVFLLPHERAVVVVTTQAYNRSFAHPQSRRILTGYLLPAVDAGPAVPLAANALPAPAPAAR</sequence>
<gene>
    <name evidence="1" type="ORF">GAK31_01324</name>
</gene>